<gene>
    <name evidence="1" type="ORF">CORC01_08564</name>
</gene>
<dbReference type="EMBL" id="MJBS01000073">
    <property type="protein sequence ID" value="OHE96187.1"/>
    <property type="molecule type" value="Genomic_DNA"/>
</dbReference>
<dbReference type="AlphaFoldDB" id="A0A1G4B466"/>
<reference evidence="1 2" key="1">
    <citation type="submission" date="2016-09" db="EMBL/GenBank/DDBJ databases">
        <authorList>
            <person name="Capua I."/>
            <person name="De Benedictis P."/>
            <person name="Joannis T."/>
            <person name="Lombin L.H."/>
            <person name="Cattoli G."/>
        </authorList>
    </citation>
    <scope>NUCLEOTIDE SEQUENCE [LARGE SCALE GENOMIC DNA]</scope>
    <source>
        <strain evidence="1 2">IMI 309357</strain>
    </source>
</reference>
<dbReference type="Proteomes" id="UP000176998">
    <property type="component" value="Unassembled WGS sequence"/>
</dbReference>
<name>A0A1G4B466_9PEZI</name>
<proteinExistence type="predicted"/>
<evidence type="ECO:0000313" key="2">
    <source>
        <dbReference type="Proteomes" id="UP000176998"/>
    </source>
</evidence>
<protein>
    <submittedName>
        <fullName evidence="1">Uncharacterized protein</fullName>
    </submittedName>
</protein>
<evidence type="ECO:0000313" key="1">
    <source>
        <dbReference type="EMBL" id="OHE96187.1"/>
    </source>
</evidence>
<dbReference type="GeneID" id="34561704"/>
<comment type="caution">
    <text evidence="1">The sequence shown here is derived from an EMBL/GenBank/DDBJ whole genome shotgun (WGS) entry which is preliminary data.</text>
</comment>
<accession>A0A1G4B466</accession>
<dbReference type="OrthoDB" id="4835799at2759"/>
<dbReference type="STRING" id="1209926.A0A1G4B466"/>
<sequence length="270" mass="29348">MADPTPPKPASARPPMVTLIFTAIFLLFSAAGFSFIRIQPGHTPFVNNLAKLVEAGKLQDGSSRLCTTYTGLHAIDVPPSFLVASFAQGPLRLDQAARLQQIHFLPNFLPRCVHAAWAALYRTIGGGVIIPLYHLAYTLISTKQSYLVSGGEVPLPFAKALLPGSPTHLSRDNRRNQPLLVNAGIWPLACTLYKKPSSPNQYGKPMVPSSTRRLNPGALHRTYNATMVVSAASHFYITSTNPTLTFINIFLPTNAISMGTVSMGLHQIFQ</sequence>
<dbReference type="RefSeq" id="XP_022473348.1">
    <property type="nucleotide sequence ID" value="XM_022620194.1"/>
</dbReference>
<keyword evidence="2" id="KW-1185">Reference proteome</keyword>
<organism evidence="1 2">
    <name type="scientific">Colletotrichum orchidophilum</name>
    <dbReference type="NCBI Taxonomy" id="1209926"/>
    <lineage>
        <taxon>Eukaryota</taxon>
        <taxon>Fungi</taxon>
        <taxon>Dikarya</taxon>
        <taxon>Ascomycota</taxon>
        <taxon>Pezizomycotina</taxon>
        <taxon>Sordariomycetes</taxon>
        <taxon>Hypocreomycetidae</taxon>
        <taxon>Glomerellales</taxon>
        <taxon>Glomerellaceae</taxon>
        <taxon>Colletotrichum</taxon>
    </lineage>
</organism>